<protein>
    <recommendedName>
        <fullName evidence="2">Death domain-containing protein</fullName>
    </recommendedName>
</protein>
<dbReference type="SUPFAM" id="SSF47986">
    <property type="entry name" value="DEATH domain"/>
    <property type="match status" value="1"/>
</dbReference>
<evidence type="ECO:0000256" key="1">
    <source>
        <dbReference type="SAM" id="MobiDB-lite"/>
    </source>
</evidence>
<accession>A0AA35RF39</accession>
<dbReference type="InterPro" id="IPR011029">
    <property type="entry name" value="DEATH-like_dom_sf"/>
</dbReference>
<feature type="compositionally biased region" description="Basic residues" evidence="1">
    <location>
        <begin position="369"/>
        <end position="388"/>
    </location>
</feature>
<reference evidence="3" key="1">
    <citation type="submission" date="2023-03" db="EMBL/GenBank/DDBJ databases">
        <authorList>
            <person name="Steffen K."/>
            <person name="Cardenas P."/>
        </authorList>
    </citation>
    <scope>NUCLEOTIDE SEQUENCE</scope>
</reference>
<comment type="caution">
    <text evidence="3">The sequence shown here is derived from an EMBL/GenBank/DDBJ whole genome shotgun (WGS) entry which is preliminary data.</text>
</comment>
<dbReference type="CDD" id="cd01670">
    <property type="entry name" value="Death"/>
    <property type="match status" value="1"/>
</dbReference>
<feature type="region of interest" description="Disordered" evidence="1">
    <location>
        <begin position="322"/>
        <end position="388"/>
    </location>
</feature>
<dbReference type="Proteomes" id="UP001174909">
    <property type="component" value="Unassembled WGS sequence"/>
</dbReference>
<organism evidence="3 4">
    <name type="scientific">Geodia barretti</name>
    <name type="common">Barrett's horny sponge</name>
    <dbReference type="NCBI Taxonomy" id="519541"/>
    <lineage>
        <taxon>Eukaryota</taxon>
        <taxon>Metazoa</taxon>
        <taxon>Porifera</taxon>
        <taxon>Demospongiae</taxon>
        <taxon>Heteroscleromorpha</taxon>
        <taxon>Tetractinellida</taxon>
        <taxon>Astrophorina</taxon>
        <taxon>Geodiidae</taxon>
        <taxon>Geodia</taxon>
    </lineage>
</organism>
<dbReference type="GO" id="GO:0007165">
    <property type="term" value="P:signal transduction"/>
    <property type="evidence" value="ECO:0007669"/>
    <property type="project" value="InterPro"/>
</dbReference>
<evidence type="ECO:0000313" key="3">
    <source>
        <dbReference type="EMBL" id="CAI8010039.1"/>
    </source>
</evidence>
<keyword evidence="4" id="KW-1185">Reference proteome</keyword>
<dbReference type="EMBL" id="CASHTH010001005">
    <property type="protein sequence ID" value="CAI8010039.1"/>
    <property type="molecule type" value="Genomic_DNA"/>
</dbReference>
<proteinExistence type="predicted"/>
<dbReference type="Gene3D" id="1.10.533.10">
    <property type="entry name" value="Death Domain, Fas"/>
    <property type="match status" value="1"/>
</dbReference>
<dbReference type="AlphaFoldDB" id="A0AA35RF39"/>
<dbReference type="InterPro" id="IPR000488">
    <property type="entry name" value="Death_dom"/>
</dbReference>
<dbReference type="Pfam" id="PF00531">
    <property type="entry name" value="Death"/>
    <property type="match status" value="1"/>
</dbReference>
<dbReference type="PROSITE" id="PS50017">
    <property type="entry name" value="DEATH_DOMAIN"/>
    <property type="match status" value="1"/>
</dbReference>
<feature type="domain" description="Death" evidence="2">
    <location>
        <begin position="255"/>
        <end position="308"/>
    </location>
</feature>
<feature type="region of interest" description="Disordered" evidence="1">
    <location>
        <begin position="462"/>
        <end position="483"/>
    </location>
</feature>
<sequence length="511" mass="58229">MTESGYYYYTHPFTEDERMSLKEFFGGDLFDGSYKELNDEQLDQISARIMPRARSSIRVSDLLAPLRKLKALTDTEYSHLRSGSLEAEEQAVRLMEYLMYKGSYGLASLYLSLLTSSERKKGLPAHYQLARELREIVQEYGVTEESSGGRLEGLTNGTEAQTIPLRAAVKKLRGVRLSPETARTLASHLNLPPHQRVSADLCELCVQWLKSRSTCDVMELVEGMVATEGLGRYTTRLCGPSSESPRDMRNFLLTLGERWVEIARYLGFSQEEIDTIMQSYPDSIEKQVEEFLEEWKMPDSGQKTLPLMHKLKALAGIVEPKRDRANSLPSGRRPWLDNSGVPPRRLDPYPHPHKRPPSPPHTPDDHHHQNSHHCHHSHSGHHVHSFHHHHDCPFHNAVDKQVEGYYDDYENAPYSSYSGTLPVGSRGQFHFIVSLSGGGGDSRKSYHKQSYRSHYDDPVIEELPSDSEPHFQAPASHHGERGNDPRPAHRLFLLFLNQTSHAFSAAYYFTW</sequence>
<evidence type="ECO:0000313" key="4">
    <source>
        <dbReference type="Proteomes" id="UP001174909"/>
    </source>
</evidence>
<name>A0AA35RF39_GEOBA</name>
<evidence type="ECO:0000259" key="2">
    <source>
        <dbReference type="PROSITE" id="PS50017"/>
    </source>
</evidence>
<gene>
    <name evidence="3" type="ORF">GBAR_LOCUS6666</name>
</gene>